<dbReference type="Proteomes" id="UP000054567">
    <property type="component" value="Unassembled WGS sequence"/>
</dbReference>
<reference evidence="2" key="2">
    <citation type="journal article" date="2009" name="Genome Res.">
        <title>Comparative genomic analyses of the human fungal pathogens Coccidioides and their relatives.</title>
        <authorList>
            <person name="Sharpton T.J."/>
            <person name="Stajich J.E."/>
            <person name="Rounsley S.D."/>
            <person name="Gardner M.J."/>
            <person name="Wortman J.R."/>
            <person name="Jordar V.S."/>
            <person name="Maiti R."/>
            <person name="Kodira C.D."/>
            <person name="Neafsey D.E."/>
            <person name="Zeng Q."/>
            <person name="Hung C.-Y."/>
            <person name="McMahan C."/>
            <person name="Muszewska A."/>
            <person name="Grynberg M."/>
            <person name="Mandel M.A."/>
            <person name="Kellner E.M."/>
            <person name="Barker B.M."/>
            <person name="Galgiani J.N."/>
            <person name="Orbach M.J."/>
            <person name="Kirkland T.N."/>
            <person name="Cole G.T."/>
            <person name="Henn M.R."/>
            <person name="Birren B.W."/>
            <person name="Taylor J.W."/>
        </authorList>
    </citation>
    <scope>NUCLEOTIDE SEQUENCE [LARGE SCALE GENOMIC DNA]</scope>
    <source>
        <strain evidence="2">RMSCC 3488</strain>
    </source>
</reference>
<accession>A0A0J6FEF6</accession>
<organism evidence="1 2">
    <name type="scientific">Coccidioides posadasii RMSCC 3488</name>
    <dbReference type="NCBI Taxonomy" id="454284"/>
    <lineage>
        <taxon>Eukaryota</taxon>
        <taxon>Fungi</taxon>
        <taxon>Dikarya</taxon>
        <taxon>Ascomycota</taxon>
        <taxon>Pezizomycotina</taxon>
        <taxon>Eurotiomycetes</taxon>
        <taxon>Eurotiomycetidae</taxon>
        <taxon>Onygenales</taxon>
        <taxon>Onygenaceae</taxon>
        <taxon>Coccidioides</taxon>
    </lineage>
</organism>
<proteinExistence type="predicted"/>
<protein>
    <submittedName>
        <fullName evidence="1">Uncharacterized protein</fullName>
    </submittedName>
</protein>
<dbReference type="OrthoDB" id="4509126at2759"/>
<dbReference type="EMBL" id="DS268111">
    <property type="protein sequence ID" value="KMM68703.1"/>
    <property type="molecule type" value="Genomic_DNA"/>
</dbReference>
<dbReference type="VEuPathDB" id="FungiDB:CPAG_05027"/>
<dbReference type="AlphaFoldDB" id="A0A0J6FEF6"/>
<evidence type="ECO:0000313" key="2">
    <source>
        <dbReference type="Proteomes" id="UP000054567"/>
    </source>
</evidence>
<reference evidence="1 2" key="1">
    <citation type="submission" date="2007-06" db="EMBL/GenBank/DDBJ databases">
        <title>The Genome Sequence of Coccidioides posadasii RMSCC_3488.</title>
        <authorList>
            <consortium name="Coccidioides Genome Resources Consortium"/>
            <consortium name="The Broad Institute Genome Sequencing Platform"/>
            <person name="Henn M.R."/>
            <person name="Sykes S."/>
            <person name="Young S."/>
            <person name="Jaffe D."/>
            <person name="Berlin A."/>
            <person name="Alvarez P."/>
            <person name="Butler J."/>
            <person name="Gnerre S."/>
            <person name="Grabherr M."/>
            <person name="Mauceli E."/>
            <person name="Brockman W."/>
            <person name="Kodira C."/>
            <person name="Alvarado L."/>
            <person name="Zeng Q."/>
            <person name="Crawford M."/>
            <person name="Antoine C."/>
            <person name="Devon K."/>
            <person name="Galgiani J."/>
            <person name="Orsborn K."/>
            <person name="Lewis M.L."/>
            <person name="Nusbaum C."/>
            <person name="Galagan J."/>
            <person name="Birren B."/>
        </authorList>
    </citation>
    <scope>NUCLEOTIDE SEQUENCE [LARGE SCALE GENOMIC DNA]</scope>
    <source>
        <strain evidence="1 2">RMSCC 3488</strain>
    </source>
</reference>
<sequence length="101" mass="11188">MGINCLCQQNKDQLSIPLLATAGPTMTKDKQNDLSLCICISAALTSKTINNEESLTRYLPAEEKNTSTEEVKIIGVGMTKTDYIIWFQDEISKDTASKNEK</sequence>
<evidence type="ECO:0000313" key="1">
    <source>
        <dbReference type="EMBL" id="KMM68703.1"/>
    </source>
</evidence>
<name>A0A0J6FEF6_COCPO</name>
<gene>
    <name evidence="1" type="ORF">CPAG_05027</name>
</gene>
<reference evidence="2" key="3">
    <citation type="journal article" date="2010" name="Genome Res.">
        <title>Population genomic sequencing of Coccidioides fungi reveals recent hybridization and transposon control.</title>
        <authorList>
            <person name="Neafsey D.E."/>
            <person name="Barker B.M."/>
            <person name="Sharpton T.J."/>
            <person name="Stajich J.E."/>
            <person name="Park D.J."/>
            <person name="Whiston E."/>
            <person name="Hung C.-Y."/>
            <person name="McMahan C."/>
            <person name="White J."/>
            <person name="Sykes S."/>
            <person name="Heiman D."/>
            <person name="Young S."/>
            <person name="Zeng Q."/>
            <person name="Abouelleil A."/>
            <person name="Aftuck L."/>
            <person name="Bessette D."/>
            <person name="Brown A."/>
            <person name="FitzGerald M."/>
            <person name="Lui A."/>
            <person name="Macdonald J.P."/>
            <person name="Priest M."/>
            <person name="Orbach M.J."/>
            <person name="Galgiani J.N."/>
            <person name="Kirkland T.N."/>
            <person name="Cole G.T."/>
            <person name="Birren B.W."/>
            <person name="Henn M.R."/>
            <person name="Taylor J.W."/>
            <person name="Rounsley S.D."/>
        </authorList>
    </citation>
    <scope>NUCLEOTIDE SEQUENCE [LARGE SCALE GENOMIC DNA]</scope>
    <source>
        <strain evidence="2">RMSCC 3488</strain>
    </source>
</reference>